<gene>
    <name evidence="1" type="ORF">PQJ61_06555</name>
</gene>
<sequence length="172" mass="18061">MIAGCDTTGTITFTDSDGNNVSAVLSETYYGLATDGGIDISFALEEEDGDIWIYGFQLSVDATDISTLGSGEVTGLAVFYLVGGDADNSASTSYPATDISLDYIIAVDENGSEGTVQVSGTITITVDEEDVIQTWDIDTTVAPGNLTNCDGDTGGYAIDQMLYLYDACSFRL</sequence>
<dbReference type="AlphaFoldDB" id="A0AAJ1IEF8"/>
<proteinExistence type="predicted"/>
<accession>A0AAJ1IEF8</accession>
<reference evidence="1 2" key="1">
    <citation type="submission" date="2022-12" db="EMBL/GenBank/DDBJ databases">
        <title>Metagenome assembled genome from gulf of manar.</title>
        <authorList>
            <person name="Kohli P."/>
            <person name="Pk S."/>
            <person name="Venkata Ramana C."/>
            <person name="Sasikala C."/>
        </authorList>
    </citation>
    <scope>NUCLEOTIDE SEQUENCE [LARGE SCALE GENOMIC DNA]</scope>
    <source>
        <strain evidence="1">JB008</strain>
    </source>
</reference>
<evidence type="ECO:0000313" key="2">
    <source>
        <dbReference type="Proteomes" id="UP001221217"/>
    </source>
</evidence>
<evidence type="ECO:0000313" key="1">
    <source>
        <dbReference type="EMBL" id="MDC7226407.1"/>
    </source>
</evidence>
<protein>
    <submittedName>
        <fullName evidence="1">Uncharacterized protein</fullName>
    </submittedName>
</protein>
<organism evidence="1 2">
    <name type="scientific">Candidatus Thalassospirochaeta sargassi</name>
    <dbReference type="NCBI Taxonomy" id="3119039"/>
    <lineage>
        <taxon>Bacteria</taxon>
        <taxon>Pseudomonadati</taxon>
        <taxon>Spirochaetota</taxon>
        <taxon>Spirochaetia</taxon>
        <taxon>Spirochaetales</taxon>
        <taxon>Spirochaetaceae</taxon>
        <taxon>Candidatus Thalassospirochaeta</taxon>
    </lineage>
</organism>
<comment type="caution">
    <text evidence="1">The sequence shown here is derived from an EMBL/GenBank/DDBJ whole genome shotgun (WGS) entry which is preliminary data.</text>
</comment>
<dbReference type="Proteomes" id="UP001221217">
    <property type="component" value="Unassembled WGS sequence"/>
</dbReference>
<name>A0AAJ1IEF8_9SPIO</name>
<dbReference type="EMBL" id="JAQQAL010000011">
    <property type="protein sequence ID" value="MDC7226407.1"/>
    <property type="molecule type" value="Genomic_DNA"/>
</dbReference>